<organism evidence="2 3">
    <name type="scientific">Centaurea solstitialis</name>
    <name type="common">yellow star-thistle</name>
    <dbReference type="NCBI Taxonomy" id="347529"/>
    <lineage>
        <taxon>Eukaryota</taxon>
        <taxon>Viridiplantae</taxon>
        <taxon>Streptophyta</taxon>
        <taxon>Embryophyta</taxon>
        <taxon>Tracheophyta</taxon>
        <taxon>Spermatophyta</taxon>
        <taxon>Magnoliopsida</taxon>
        <taxon>eudicotyledons</taxon>
        <taxon>Gunneridae</taxon>
        <taxon>Pentapetalae</taxon>
        <taxon>asterids</taxon>
        <taxon>campanulids</taxon>
        <taxon>Asterales</taxon>
        <taxon>Asteraceae</taxon>
        <taxon>Carduoideae</taxon>
        <taxon>Cardueae</taxon>
        <taxon>Centaureinae</taxon>
        <taxon>Centaurea</taxon>
    </lineage>
</organism>
<dbReference type="EMBL" id="JARYMX010000002">
    <property type="protein sequence ID" value="KAJ9562884.1"/>
    <property type="molecule type" value="Genomic_DNA"/>
</dbReference>
<dbReference type="PANTHER" id="PTHR33698:SF6">
    <property type="entry name" value="TRANSMEMBRANE PROTEIN"/>
    <property type="match status" value="1"/>
</dbReference>
<feature type="transmembrane region" description="Helical" evidence="1">
    <location>
        <begin position="199"/>
        <end position="220"/>
    </location>
</feature>
<gene>
    <name evidence="2" type="ORF">OSB04_008044</name>
</gene>
<dbReference type="InterPro" id="IPR032710">
    <property type="entry name" value="NTF2-like_dom_sf"/>
</dbReference>
<proteinExistence type="predicted"/>
<keyword evidence="1" id="KW-1133">Transmembrane helix</keyword>
<dbReference type="PANTHER" id="PTHR33698">
    <property type="entry name" value="NUCLEAR TRANSPORT FACTOR 2 (NTF2)-LIKE PROTEIN"/>
    <property type="match status" value="1"/>
</dbReference>
<reference evidence="2" key="1">
    <citation type="submission" date="2023-03" db="EMBL/GenBank/DDBJ databases">
        <title>Chromosome-scale reference genome and RAD-based genetic map of yellow starthistle (Centaurea solstitialis) reveal putative structural variation and QTLs associated with invader traits.</title>
        <authorList>
            <person name="Reatini B."/>
            <person name="Cang F.A."/>
            <person name="Jiang Q."/>
            <person name="Mckibben M.T.W."/>
            <person name="Barker M.S."/>
            <person name="Rieseberg L.H."/>
            <person name="Dlugosch K.M."/>
        </authorList>
    </citation>
    <scope>NUCLEOTIDE SEQUENCE</scope>
    <source>
        <strain evidence="2">CAN-66</strain>
        <tissue evidence="2">Leaf</tissue>
    </source>
</reference>
<dbReference type="AlphaFoldDB" id="A0AA38TMQ8"/>
<protein>
    <recommendedName>
        <fullName evidence="4">SnoaL-like domain-containing protein</fullName>
    </recommendedName>
</protein>
<keyword evidence="3" id="KW-1185">Reference proteome</keyword>
<feature type="transmembrane region" description="Helical" evidence="1">
    <location>
        <begin position="227"/>
        <end position="246"/>
    </location>
</feature>
<dbReference type="Gene3D" id="3.10.450.50">
    <property type="match status" value="1"/>
</dbReference>
<evidence type="ECO:0000313" key="2">
    <source>
        <dbReference type="EMBL" id="KAJ9562884.1"/>
    </source>
</evidence>
<accession>A0AA38TMQ8</accession>
<dbReference type="SUPFAM" id="SSF54427">
    <property type="entry name" value="NTF2-like"/>
    <property type="match status" value="1"/>
</dbReference>
<evidence type="ECO:0000313" key="3">
    <source>
        <dbReference type="Proteomes" id="UP001172457"/>
    </source>
</evidence>
<comment type="caution">
    <text evidence="2">The sequence shown here is derived from an EMBL/GenBank/DDBJ whole genome shotgun (WGS) entry which is preliminary data.</text>
</comment>
<keyword evidence="1" id="KW-0472">Membrane</keyword>
<keyword evidence="1" id="KW-0812">Transmembrane</keyword>
<sequence>MIPKSFPSTTPPLDSKPINPLFFDTKIFHNTVSYVNSSKSKNVVEFGLQKTHHLKQTRLWPPLASRGSNGGANKAMETVLKLYEAIKSKNVNEMSEIIGHDCLCVCSFVSTFQTFRGKKQVMEFFSWLRGNLGNNFEFVVQPTLHDGMTVGVSWKLECSKTHKPLGKGFSLHMCHNYQGKVLIRNVEMFVEPLLHIEPAGLKMVGFVASIIGQLVSMAILKGEKKKAGYLFCSLVALAMLFIVVTTL</sequence>
<evidence type="ECO:0008006" key="4">
    <source>
        <dbReference type="Google" id="ProtNLM"/>
    </source>
</evidence>
<name>A0AA38TMQ8_9ASTR</name>
<dbReference type="Proteomes" id="UP001172457">
    <property type="component" value="Chromosome 2"/>
</dbReference>
<evidence type="ECO:0000256" key="1">
    <source>
        <dbReference type="SAM" id="Phobius"/>
    </source>
</evidence>